<protein>
    <submittedName>
        <fullName evidence="1">Uncharacterized protein</fullName>
    </submittedName>
</protein>
<accession>A0A2H4YDH7</accession>
<dbReference type="Proteomes" id="UP000241726">
    <property type="component" value="Segment"/>
</dbReference>
<reference evidence="1 2" key="1">
    <citation type="submission" date="2017-11" db="EMBL/GenBank/DDBJ databases">
        <title>Complete genome sequence of colistin resistant MDR-Klebsiella pneumoniae bacteriophage.</title>
        <authorList>
            <person name="Gundogdu A."/>
            <person name="Nalbantoglu U."/>
            <person name="Yalcin K."/>
            <person name="Hora M."/>
            <person name="Saka S."/>
            <person name="Aslan-Gurpinar E."/>
        </authorList>
    </citation>
    <scope>NUCLEOTIDE SEQUENCE [LARGE SCALE GENOMIC DNA]</scope>
</reference>
<dbReference type="RefSeq" id="YP_009796940.1">
    <property type="nucleotide sequence ID" value="NC_047907.1"/>
</dbReference>
<dbReference type="EMBL" id="MG552615">
    <property type="protein sequence ID" value="AUE22082.1"/>
    <property type="molecule type" value="Genomic_DNA"/>
</dbReference>
<dbReference type="KEGG" id="vg:54987347"/>
<dbReference type="GeneID" id="54987347"/>
<proteinExistence type="predicted"/>
<sequence>MNKQKIILIPSVDSPANVFAKFTKGKRYPAVAFTNYSGDLLYKVRDDKGRVYTVYTKSSHHLGGHHFDIEYQIEDGSKHDSFTYDDSRSIAIRAATIGDGIINRACIVDLIPSDNNDKGDDTDPLLKAVVRAGIGWALSDASCESFMREPFSRIAELEKQVAFLTGELQEAIATIEKIREIMRTEPGYDVEDHARVLRMISDAFAKLQQ</sequence>
<keyword evidence="2" id="KW-1185">Reference proteome</keyword>
<name>A0A2H4YDH7_9CAUD</name>
<evidence type="ECO:0000313" key="1">
    <source>
        <dbReference type="EMBL" id="AUE22082.1"/>
    </source>
</evidence>
<evidence type="ECO:0000313" key="2">
    <source>
        <dbReference type="Proteomes" id="UP000241726"/>
    </source>
</evidence>
<organism evidence="1 2">
    <name type="scientific">Klebsiella phage GML-KpCol1</name>
    <dbReference type="NCBI Taxonomy" id="2060945"/>
    <lineage>
        <taxon>Viruses</taxon>
        <taxon>Duplodnaviria</taxon>
        <taxon>Heunggongvirae</taxon>
        <taxon>Uroviricota</taxon>
        <taxon>Caudoviricetes</taxon>
        <taxon>Drexlerviridae</taxon>
        <taxon>Webervirus</taxon>
        <taxon>Webervirus KpCol1</taxon>
    </lineage>
</organism>